<evidence type="ECO:0000256" key="8">
    <source>
        <dbReference type="ARBA" id="ARBA00022679"/>
    </source>
</evidence>
<gene>
    <name evidence="17" type="ORF">FC24_GL001080</name>
</gene>
<evidence type="ECO:0000256" key="5">
    <source>
        <dbReference type="ARBA" id="ARBA00012135"/>
    </source>
</evidence>
<dbReference type="GO" id="GO:0009228">
    <property type="term" value="P:thiamine biosynthetic process"/>
    <property type="evidence" value="ECO:0007669"/>
    <property type="project" value="UniProtKB-KW"/>
</dbReference>
<dbReference type="Gene3D" id="3.40.1190.20">
    <property type="match status" value="1"/>
</dbReference>
<evidence type="ECO:0000259" key="16">
    <source>
        <dbReference type="Pfam" id="PF08543"/>
    </source>
</evidence>
<keyword evidence="12" id="KW-0784">Thiamine biosynthesis</keyword>
<comment type="similarity">
    <text evidence="4">Belongs to the ThiD family.</text>
</comment>
<evidence type="ECO:0000256" key="1">
    <source>
        <dbReference type="ARBA" id="ARBA00000151"/>
    </source>
</evidence>
<dbReference type="AlphaFoldDB" id="A0A0R2DIG3"/>
<comment type="pathway">
    <text evidence="3">Cofactor biosynthesis; thiamine diphosphate biosynthesis; 4-amino-2-methyl-5-diphosphomethylpyrimidine from 5-amino-1-(5-phospho-D-ribosyl)imidazole: step 3/3.</text>
</comment>
<evidence type="ECO:0000256" key="9">
    <source>
        <dbReference type="ARBA" id="ARBA00022741"/>
    </source>
</evidence>
<evidence type="ECO:0000313" key="17">
    <source>
        <dbReference type="EMBL" id="KRN00092.1"/>
    </source>
</evidence>
<dbReference type="GO" id="GO:0005829">
    <property type="term" value="C:cytosol"/>
    <property type="evidence" value="ECO:0007669"/>
    <property type="project" value="TreeGrafter"/>
</dbReference>
<evidence type="ECO:0000256" key="10">
    <source>
        <dbReference type="ARBA" id="ARBA00022777"/>
    </source>
</evidence>
<evidence type="ECO:0000256" key="15">
    <source>
        <dbReference type="ARBA" id="ARBA00043176"/>
    </source>
</evidence>
<dbReference type="InterPro" id="IPR004399">
    <property type="entry name" value="HMP/HMP-P_kinase_dom"/>
</dbReference>
<dbReference type="InterPro" id="IPR013749">
    <property type="entry name" value="PM/HMP-P_kinase-1"/>
</dbReference>
<dbReference type="EC" id="2.7.4.7" evidence="6"/>
<evidence type="ECO:0000256" key="2">
    <source>
        <dbReference type="ARBA" id="ARBA00000565"/>
    </source>
</evidence>
<evidence type="ECO:0000256" key="11">
    <source>
        <dbReference type="ARBA" id="ARBA00022840"/>
    </source>
</evidence>
<evidence type="ECO:0000256" key="7">
    <source>
        <dbReference type="ARBA" id="ARBA00019161"/>
    </source>
</evidence>
<accession>A0A0R2DIG3</accession>
<sequence length="271" mass="29523">MNKMANEFPQVLTIAGSDSDGSAGMEADLHTFFVRHVYGMAVVTACVAGNSYGIHASHPLPVDFIDQEFKDIADDFKVLACKTGMLADSELINCVVKNYKKYDLGPLVLDPVIMTKHGAMLLEESAYATLRSQLLPLATVLTPNFFEAEKLAEMTIKNDADMETAAHKLQKMGAKNVMIKGQHHDQNQTEVRDFALLESGKSFWLSAPYVNTEHVNGTGDSLSACITAEIGKGNSIESAIKTAKKFVNAAIANEIAVGHKFGPINHWAYQD</sequence>
<dbReference type="PANTHER" id="PTHR20858:SF17">
    <property type="entry name" value="HYDROXYMETHYLPYRIMIDINE_PHOSPHOMETHYLPYRIMIDINE KINASE THI20-RELATED"/>
    <property type="match status" value="1"/>
</dbReference>
<dbReference type="GO" id="GO:0008972">
    <property type="term" value="F:phosphomethylpyrimidine kinase activity"/>
    <property type="evidence" value="ECO:0007669"/>
    <property type="project" value="UniProtKB-EC"/>
</dbReference>
<dbReference type="STRING" id="1423796.FC24_GL001080"/>
<keyword evidence="8" id="KW-0808">Transferase</keyword>
<dbReference type="FunFam" id="3.40.1190.20:FF:000003">
    <property type="entry name" value="Phosphomethylpyrimidine kinase ThiD"/>
    <property type="match status" value="1"/>
</dbReference>
<keyword evidence="18" id="KW-1185">Reference proteome</keyword>
<dbReference type="PATRIC" id="fig|1423796.3.peg.1104"/>
<keyword evidence="10 17" id="KW-0418">Kinase</keyword>
<dbReference type="CDD" id="cd01169">
    <property type="entry name" value="HMPP_kinase"/>
    <property type="match status" value="1"/>
</dbReference>
<dbReference type="PANTHER" id="PTHR20858">
    <property type="entry name" value="PHOSPHOMETHYLPYRIMIDINE KINASE"/>
    <property type="match status" value="1"/>
</dbReference>
<protein>
    <recommendedName>
        <fullName evidence="7">Hydroxymethylpyrimidine/phosphomethylpyrimidine kinase</fullName>
        <ecNumber evidence="5">2.7.1.49</ecNumber>
        <ecNumber evidence="6">2.7.4.7</ecNumber>
    </recommendedName>
    <alternativeName>
        <fullName evidence="14">Hydroxymethylpyrimidine kinase</fullName>
    </alternativeName>
    <alternativeName>
        <fullName evidence="15">Hydroxymethylpyrimidine phosphate kinase</fullName>
    </alternativeName>
</protein>
<keyword evidence="11" id="KW-0067">ATP-binding</keyword>
<keyword evidence="9" id="KW-0547">Nucleotide-binding</keyword>
<evidence type="ECO:0000256" key="3">
    <source>
        <dbReference type="ARBA" id="ARBA00004769"/>
    </source>
</evidence>
<feature type="domain" description="Pyridoxamine kinase/Phosphomethylpyrimidine kinase" evidence="16">
    <location>
        <begin position="18"/>
        <end position="265"/>
    </location>
</feature>
<reference evidence="17 18" key="1">
    <citation type="journal article" date="2015" name="Genome Announc.">
        <title>Expanding the biotechnology potential of lactobacilli through comparative genomics of 213 strains and associated genera.</title>
        <authorList>
            <person name="Sun Z."/>
            <person name="Harris H.M."/>
            <person name="McCann A."/>
            <person name="Guo C."/>
            <person name="Argimon S."/>
            <person name="Zhang W."/>
            <person name="Yang X."/>
            <person name="Jeffery I.B."/>
            <person name="Cooney J.C."/>
            <person name="Kagawa T.F."/>
            <person name="Liu W."/>
            <person name="Song Y."/>
            <person name="Salvetti E."/>
            <person name="Wrobel A."/>
            <person name="Rasinkangas P."/>
            <person name="Parkhill J."/>
            <person name="Rea M.C."/>
            <person name="O'Sullivan O."/>
            <person name="Ritari J."/>
            <person name="Douillard F.P."/>
            <person name="Paul Ross R."/>
            <person name="Yang R."/>
            <person name="Briner A.E."/>
            <person name="Felis G.E."/>
            <person name="de Vos W.M."/>
            <person name="Barrangou R."/>
            <person name="Klaenhammer T.R."/>
            <person name="Caufield P.W."/>
            <person name="Cui Y."/>
            <person name="Zhang H."/>
            <person name="O'Toole P.W."/>
        </authorList>
    </citation>
    <scope>NUCLEOTIDE SEQUENCE [LARGE SCALE GENOMIC DNA]</scope>
    <source>
        <strain evidence="17 18">DSM 20253</strain>
    </source>
</reference>
<evidence type="ECO:0000256" key="4">
    <source>
        <dbReference type="ARBA" id="ARBA00009879"/>
    </source>
</evidence>
<dbReference type="GO" id="GO:0005524">
    <property type="term" value="F:ATP binding"/>
    <property type="evidence" value="ECO:0007669"/>
    <property type="project" value="UniProtKB-KW"/>
</dbReference>
<dbReference type="GO" id="GO:0008902">
    <property type="term" value="F:hydroxymethylpyrimidine kinase activity"/>
    <property type="evidence" value="ECO:0007669"/>
    <property type="project" value="UniProtKB-EC"/>
</dbReference>
<comment type="catalytic activity">
    <reaction evidence="1">
        <text>4-amino-5-hydroxymethyl-2-methylpyrimidine + ATP = 4-amino-2-methyl-5-(phosphooxymethyl)pyrimidine + ADP + H(+)</text>
        <dbReference type="Rhea" id="RHEA:23096"/>
        <dbReference type="ChEBI" id="CHEBI:15378"/>
        <dbReference type="ChEBI" id="CHEBI:16892"/>
        <dbReference type="ChEBI" id="CHEBI:30616"/>
        <dbReference type="ChEBI" id="CHEBI:58354"/>
        <dbReference type="ChEBI" id="CHEBI:456216"/>
        <dbReference type="EC" id="2.7.1.49"/>
    </reaction>
</comment>
<evidence type="ECO:0000256" key="6">
    <source>
        <dbReference type="ARBA" id="ARBA00012963"/>
    </source>
</evidence>
<evidence type="ECO:0000256" key="14">
    <source>
        <dbReference type="ARBA" id="ARBA00042102"/>
    </source>
</evidence>
<comment type="catalytic activity">
    <reaction evidence="2">
        <text>4-amino-2-methyl-5-(phosphooxymethyl)pyrimidine + ATP = 4-amino-2-methyl-5-(diphosphooxymethyl)pyrimidine + ADP</text>
        <dbReference type="Rhea" id="RHEA:19893"/>
        <dbReference type="ChEBI" id="CHEBI:30616"/>
        <dbReference type="ChEBI" id="CHEBI:57841"/>
        <dbReference type="ChEBI" id="CHEBI:58354"/>
        <dbReference type="ChEBI" id="CHEBI:456216"/>
        <dbReference type="EC" id="2.7.4.7"/>
    </reaction>
</comment>
<dbReference type="EC" id="2.7.1.49" evidence="5"/>
<dbReference type="NCBIfam" id="TIGR00097">
    <property type="entry name" value="HMP-P_kinase"/>
    <property type="match status" value="1"/>
</dbReference>
<dbReference type="SUPFAM" id="SSF53613">
    <property type="entry name" value="Ribokinase-like"/>
    <property type="match status" value="1"/>
</dbReference>
<dbReference type="InterPro" id="IPR029056">
    <property type="entry name" value="Ribokinase-like"/>
</dbReference>
<comment type="pathway">
    <text evidence="13">Cofactor biosynthesis; thiamine diphosphate biosynthesis; 4-amino-2-methyl-5-diphosphomethylpyrimidine from 5-amino-1-(5-phospho-D-ribosyl)imidazole: step 2/3.</text>
</comment>
<organism evidence="17 18">
    <name type="scientific">Loigolactobacillus rennini DSM 20253</name>
    <dbReference type="NCBI Taxonomy" id="1423796"/>
    <lineage>
        <taxon>Bacteria</taxon>
        <taxon>Bacillati</taxon>
        <taxon>Bacillota</taxon>
        <taxon>Bacilli</taxon>
        <taxon>Lactobacillales</taxon>
        <taxon>Lactobacillaceae</taxon>
        <taxon>Loigolactobacillus</taxon>
    </lineage>
</organism>
<evidence type="ECO:0000256" key="12">
    <source>
        <dbReference type="ARBA" id="ARBA00022977"/>
    </source>
</evidence>
<dbReference type="Proteomes" id="UP000051638">
    <property type="component" value="Unassembled WGS sequence"/>
</dbReference>
<evidence type="ECO:0000313" key="18">
    <source>
        <dbReference type="Proteomes" id="UP000051638"/>
    </source>
</evidence>
<proteinExistence type="inferred from homology"/>
<dbReference type="EMBL" id="AYYI01000003">
    <property type="protein sequence ID" value="KRN00092.1"/>
    <property type="molecule type" value="Genomic_DNA"/>
</dbReference>
<dbReference type="Pfam" id="PF08543">
    <property type="entry name" value="Phos_pyr_kin"/>
    <property type="match status" value="1"/>
</dbReference>
<name>A0A0R2DIG3_9LACO</name>
<comment type="caution">
    <text evidence="17">The sequence shown here is derived from an EMBL/GenBank/DDBJ whole genome shotgun (WGS) entry which is preliminary data.</text>
</comment>
<evidence type="ECO:0000256" key="13">
    <source>
        <dbReference type="ARBA" id="ARBA00037917"/>
    </source>
</evidence>